<dbReference type="RefSeq" id="WP_121039241.1">
    <property type="nucleotide sequence ID" value="NZ_JAVLSJ010000014.1"/>
</dbReference>
<keyword evidence="1" id="KW-0472">Membrane</keyword>
<feature type="transmembrane region" description="Helical" evidence="1">
    <location>
        <begin position="230"/>
        <end position="250"/>
    </location>
</feature>
<keyword evidence="3" id="KW-1185">Reference proteome</keyword>
<protein>
    <recommendedName>
        <fullName evidence="4">Glycosyltransferase RgtA/B/C/D-like domain-containing protein</fullName>
    </recommendedName>
</protein>
<evidence type="ECO:0008006" key="4">
    <source>
        <dbReference type="Google" id="ProtNLM"/>
    </source>
</evidence>
<gene>
    <name evidence="2" type="ORF">RI048_23135</name>
</gene>
<proteinExistence type="predicted"/>
<evidence type="ECO:0000313" key="3">
    <source>
        <dbReference type="Proteomes" id="UP001246576"/>
    </source>
</evidence>
<evidence type="ECO:0000313" key="2">
    <source>
        <dbReference type="EMBL" id="MDR9851141.1"/>
    </source>
</evidence>
<keyword evidence="1" id="KW-0812">Transmembrane</keyword>
<evidence type="ECO:0000256" key="1">
    <source>
        <dbReference type="SAM" id="Phobius"/>
    </source>
</evidence>
<organism evidence="2 3">
    <name type="scientific">Herbaspirillum huttiense subsp. lycopersici</name>
    <dbReference type="NCBI Taxonomy" id="3074428"/>
    <lineage>
        <taxon>Bacteria</taxon>
        <taxon>Pseudomonadati</taxon>
        <taxon>Pseudomonadota</taxon>
        <taxon>Betaproteobacteria</taxon>
        <taxon>Burkholderiales</taxon>
        <taxon>Oxalobacteraceae</taxon>
        <taxon>Herbaspirillum</taxon>
    </lineage>
</organism>
<sequence>MSRFHEGRRFASLHCRRCAAIHEALDRHQEWWAFALAAILFLFLHWSMNVRVFPYDAGEYWALANPSTFFDFPATTRGYFWPLLLLPARWFQHIGAEAALPAFRILTSLVYGFALTIILPAFYIRIVGGRVNFYRRMVVPVLVALLFPGVIVYPLADLPAILLLFGGLSWLVFATSKNQFGKRKLFSLVMAGMMIGAAYNTRTIYLFSMLCVVVAIPFAFFRHEGMKTKAWMLSAFFIGVSLVSLPQALVNLHSKKTFTPMVLTDNGGKSLFALQLMWGITLQRYETVIDPSVTPSRFYVDPAGRRIAELEMIAKDKIALSNYFAIVRKYPVEFAGIYVRHFINGLDLRDGEVYVRDAKSEGNIISLLNFLVVLAALYGFFSHRLHCRAAPDASAEDGMLPHITQEKSPWIWIGIILLPVMAIIPGAVETRFFLPLQLLFYCSIAFNVILPDAWKTMRLRKWFVWSVLLVMLASQVAITSSTMGTRQYASPDMYR</sequence>
<comment type="caution">
    <text evidence="2">The sequence shown here is derived from an EMBL/GenBank/DDBJ whole genome shotgun (WGS) entry which is preliminary data.</text>
</comment>
<reference evidence="2" key="1">
    <citation type="submission" date="2023-09" db="EMBL/GenBank/DDBJ databases">
        <title>Description of first Herbaspirillum huttiense subsp. nephrolepsisexaltata and Herbaspirillum huttiense subsp. lycopersicon.</title>
        <authorList>
            <person name="Poudel M."/>
            <person name="Sharma A."/>
            <person name="Goss E."/>
            <person name="Tapia J.H."/>
            <person name="Harmon C.M."/>
            <person name="Jones J.B."/>
        </authorList>
    </citation>
    <scope>NUCLEOTIDE SEQUENCE</scope>
    <source>
        <strain evidence="2">SE1</strain>
    </source>
</reference>
<keyword evidence="1" id="KW-1133">Transmembrane helix</keyword>
<dbReference type="EMBL" id="JAVLSJ010000014">
    <property type="protein sequence ID" value="MDR9851141.1"/>
    <property type="molecule type" value="Genomic_DNA"/>
</dbReference>
<feature type="transmembrane region" description="Helical" evidence="1">
    <location>
        <begin position="158"/>
        <end position="176"/>
    </location>
</feature>
<name>A0ABU2ESK3_9BURK</name>
<feature type="transmembrane region" description="Helical" evidence="1">
    <location>
        <begin position="105"/>
        <end position="126"/>
    </location>
</feature>
<feature type="transmembrane region" description="Helical" evidence="1">
    <location>
        <begin position="432"/>
        <end position="450"/>
    </location>
</feature>
<accession>A0ABU2ESK3</accession>
<dbReference type="Proteomes" id="UP001246576">
    <property type="component" value="Unassembled WGS sequence"/>
</dbReference>
<feature type="transmembrane region" description="Helical" evidence="1">
    <location>
        <begin position="205"/>
        <end position="221"/>
    </location>
</feature>
<feature type="transmembrane region" description="Helical" evidence="1">
    <location>
        <begin position="409"/>
        <end position="426"/>
    </location>
</feature>
<feature type="transmembrane region" description="Helical" evidence="1">
    <location>
        <begin position="133"/>
        <end position="152"/>
    </location>
</feature>
<feature type="transmembrane region" description="Helical" evidence="1">
    <location>
        <begin position="31"/>
        <end position="48"/>
    </location>
</feature>
<feature type="transmembrane region" description="Helical" evidence="1">
    <location>
        <begin position="462"/>
        <end position="483"/>
    </location>
</feature>